<keyword evidence="1" id="KW-0966">Cell projection</keyword>
<protein>
    <submittedName>
        <fullName evidence="1">Flagellar FlbD family protein</fullName>
    </submittedName>
</protein>
<evidence type="ECO:0000313" key="1">
    <source>
        <dbReference type="EMBL" id="WAJ24708.1"/>
    </source>
</evidence>
<name>A0ABY7AFZ5_9FIRM</name>
<keyword evidence="2" id="KW-1185">Reference proteome</keyword>
<keyword evidence="1" id="KW-0282">Flagellum</keyword>
<dbReference type="Pfam" id="PF06289">
    <property type="entry name" value="FlbD"/>
    <property type="match status" value="1"/>
</dbReference>
<evidence type="ECO:0000313" key="2">
    <source>
        <dbReference type="Proteomes" id="UP001163115"/>
    </source>
</evidence>
<dbReference type="InterPro" id="IPR009384">
    <property type="entry name" value="SwrD-like"/>
</dbReference>
<proteinExistence type="predicted"/>
<keyword evidence="1" id="KW-0969">Cilium</keyword>
<sequence>MIRLTRLNGEEFVINCVQIERIESIPESNVILVNGKHYVVQESVEEIISRTVDFNARILASAQRLKD</sequence>
<reference evidence="1" key="1">
    <citation type="submission" date="2022-11" db="EMBL/GenBank/DDBJ databases">
        <title>Lacrimispora xylanolytica sy1, complete genome.</title>
        <authorList>
            <person name="Choi S."/>
        </authorList>
    </citation>
    <scope>NUCLEOTIDE SEQUENCE</scope>
    <source>
        <strain evidence="1">Sy1</strain>
    </source>
</reference>
<dbReference type="RefSeq" id="WP_024837167.1">
    <property type="nucleotide sequence ID" value="NZ_CP113524.1"/>
</dbReference>
<dbReference type="PANTHER" id="PTHR39185">
    <property type="entry name" value="SWARMING MOTILITY PROTEIN SWRD"/>
    <property type="match status" value="1"/>
</dbReference>
<accession>A0ABY7AFZ5</accession>
<dbReference type="EMBL" id="CP113524">
    <property type="protein sequence ID" value="WAJ24708.1"/>
    <property type="molecule type" value="Genomic_DNA"/>
</dbReference>
<organism evidence="1 2">
    <name type="scientific">Lacrimispora xylanolytica</name>
    <dbReference type="NCBI Taxonomy" id="29375"/>
    <lineage>
        <taxon>Bacteria</taxon>
        <taxon>Bacillati</taxon>
        <taxon>Bacillota</taxon>
        <taxon>Clostridia</taxon>
        <taxon>Lachnospirales</taxon>
        <taxon>Lachnospiraceae</taxon>
        <taxon>Lacrimispora</taxon>
    </lineage>
</organism>
<dbReference type="PANTHER" id="PTHR39185:SF1">
    <property type="entry name" value="SWARMING MOTILITY PROTEIN SWRD"/>
    <property type="match status" value="1"/>
</dbReference>
<gene>
    <name evidence="1" type="ORF">OW255_04105</name>
</gene>
<dbReference type="Proteomes" id="UP001163115">
    <property type="component" value="Chromosome"/>
</dbReference>